<dbReference type="Proteomes" id="UP001445335">
    <property type="component" value="Unassembled WGS sequence"/>
</dbReference>
<evidence type="ECO:0000256" key="2">
    <source>
        <dbReference type="SAM" id="SignalP"/>
    </source>
</evidence>
<dbReference type="InterPro" id="IPR029044">
    <property type="entry name" value="Nucleotide-diphossugar_trans"/>
</dbReference>
<gene>
    <name evidence="3" type="ORF">WJX81_008195</name>
</gene>
<organism evidence="3 4">
    <name type="scientific">Elliptochloris bilobata</name>
    <dbReference type="NCBI Taxonomy" id="381761"/>
    <lineage>
        <taxon>Eukaryota</taxon>
        <taxon>Viridiplantae</taxon>
        <taxon>Chlorophyta</taxon>
        <taxon>core chlorophytes</taxon>
        <taxon>Trebouxiophyceae</taxon>
        <taxon>Trebouxiophyceae incertae sedis</taxon>
        <taxon>Elliptochloris clade</taxon>
        <taxon>Elliptochloris</taxon>
    </lineage>
</organism>
<feature type="chain" id="PRO_5043732739" evidence="2">
    <location>
        <begin position="18"/>
        <end position="252"/>
    </location>
</feature>
<dbReference type="PANTHER" id="PTHR32385:SF23">
    <property type="entry name" value="NUCLEOTIDE-DIPHOSPHO-SUGAR TRANSFERASE"/>
    <property type="match status" value="1"/>
</dbReference>
<dbReference type="EMBL" id="JALJOU010000013">
    <property type="protein sequence ID" value="KAK9840663.1"/>
    <property type="molecule type" value="Genomic_DNA"/>
</dbReference>
<evidence type="ECO:0000313" key="3">
    <source>
        <dbReference type="EMBL" id="KAK9840663.1"/>
    </source>
</evidence>
<keyword evidence="4" id="KW-1185">Reference proteome</keyword>
<reference evidence="3 4" key="1">
    <citation type="journal article" date="2024" name="Nat. Commun.">
        <title>Phylogenomics reveals the evolutionary origins of lichenization in chlorophyte algae.</title>
        <authorList>
            <person name="Puginier C."/>
            <person name="Libourel C."/>
            <person name="Otte J."/>
            <person name="Skaloud P."/>
            <person name="Haon M."/>
            <person name="Grisel S."/>
            <person name="Petersen M."/>
            <person name="Berrin J.G."/>
            <person name="Delaux P.M."/>
            <person name="Dal Grande F."/>
            <person name="Keller J."/>
        </authorList>
    </citation>
    <scope>NUCLEOTIDE SEQUENCE [LARGE SCALE GENOMIC DNA]</scope>
    <source>
        <strain evidence="3 4">SAG 245.80</strain>
    </source>
</reference>
<evidence type="ECO:0000256" key="1">
    <source>
        <dbReference type="ARBA" id="ARBA00022679"/>
    </source>
</evidence>
<dbReference type="GO" id="GO:0000030">
    <property type="term" value="F:mannosyltransferase activity"/>
    <property type="evidence" value="ECO:0007669"/>
    <property type="project" value="TreeGrafter"/>
</dbReference>
<dbReference type="Gene3D" id="3.90.550.20">
    <property type="match status" value="1"/>
</dbReference>
<accession>A0AAW1S536</accession>
<dbReference type="SUPFAM" id="SSF53448">
    <property type="entry name" value="Nucleotide-diphospho-sugar transferases"/>
    <property type="match status" value="1"/>
</dbReference>
<dbReference type="GO" id="GO:0016020">
    <property type="term" value="C:membrane"/>
    <property type="evidence" value="ECO:0007669"/>
    <property type="project" value="GOC"/>
</dbReference>
<keyword evidence="1" id="KW-0808">Transferase</keyword>
<protein>
    <submittedName>
        <fullName evidence="3">Uncharacterized protein</fullName>
    </submittedName>
</protein>
<evidence type="ECO:0000313" key="4">
    <source>
        <dbReference type="Proteomes" id="UP001445335"/>
    </source>
</evidence>
<feature type="signal peptide" evidence="2">
    <location>
        <begin position="1"/>
        <end position="17"/>
    </location>
</feature>
<dbReference type="PANTHER" id="PTHR32385">
    <property type="entry name" value="MANNOSYL PHOSPHORYLINOSITOL CERAMIDE SYNTHASE"/>
    <property type="match status" value="1"/>
</dbReference>
<dbReference type="GO" id="GO:0051999">
    <property type="term" value="P:mannosyl-inositol phosphorylceramide biosynthetic process"/>
    <property type="evidence" value="ECO:0007669"/>
    <property type="project" value="TreeGrafter"/>
</dbReference>
<name>A0AAW1S536_9CHLO</name>
<dbReference type="InterPro" id="IPR007577">
    <property type="entry name" value="GlycoTrfase_DXD_sugar-bd_CS"/>
</dbReference>
<keyword evidence="2" id="KW-0732">Signal</keyword>
<dbReference type="AlphaFoldDB" id="A0AAW1S536"/>
<comment type="caution">
    <text evidence="3">The sequence shown here is derived from an EMBL/GenBank/DDBJ whole genome shotgun (WGS) entry which is preliminary data.</text>
</comment>
<sequence length="252" mass="27851">MLPVALVLALSAASASAVSVHTTAHEQRKIPHFVHQFWHESGLPSAAAHRQRTWKAAHPHWEYKLWTHVDNKQLVAEHYAWFKDTYDSLPEPAMQDEAARFLNLHHYGGMYADLQLVALRATDDLVASHKLVLASAAHDDDAPASDTNEWMASARWHPFWLFAVAQVLQAAGAEDVSTAAVTGAAMLDKAVAAGEMPHARLWRRWFGELSDTAFGGCMSGSGDHFLECATAQRLGPIGQQHLFSVYMHTNPD</sequence>
<dbReference type="InterPro" id="IPR051706">
    <property type="entry name" value="Glycosyltransferase_domain"/>
</dbReference>
<proteinExistence type="predicted"/>
<dbReference type="Pfam" id="PF04488">
    <property type="entry name" value="Gly_transf_sug"/>
    <property type="match status" value="1"/>
</dbReference>